<evidence type="ECO:0000313" key="3">
    <source>
        <dbReference type="Proteomes" id="UP000799439"/>
    </source>
</evidence>
<feature type="region of interest" description="Disordered" evidence="1">
    <location>
        <begin position="318"/>
        <end position="338"/>
    </location>
</feature>
<feature type="compositionally biased region" description="Basic and acidic residues" evidence="1">
    <location>
        <begin position="284"/>
        <end position="297"/>
    </location>
</feature>
<feature type="compositionally biased region" description="Polar residues" evidence="1">
    <location>
        <begin position="160"/>
        <end position="172"/>
    </location>
</feature>
<feature type="region of interest" description="Disordered" evidence="1">
    <location>
        <begin position="193"/>
        <end position="231"/>
    </location>
</feature>
<feature type="region of interest" description="Disordered" evidence="1">
    <location>
        <begin position="88"/>
        <end position="178"/>
    </location>
</feature>
<feature type="compositionally biased region" description="Basic residues" evidence="1">
    <location>
        <begin position="269"/>
        <end position="278"/>
    </location>
</feature>
<dbReference type="AlphaFoldDB" id="A0A9P4IWW4"/>
<comment type="caution">
    <text evidence="2">The sequence shown here is derived from an EMBL/GenBank/DDBJ whole genome shotgun (WGS) entry which is preliminary data.</text>
</comment>
<protein>
    <submittedName>
        <fullName evidence="2">Uncharacterized protein</fullName>
    </submittedName>
</protein>
<gene>
    <name evidence="2" type="ORF">K461DRAFT_175114</name>
</gene>
<dbReference type="Proteomes" id="UP000799439">
    <property type="component" value="Unassembled WGS sequence"/>
</dbReference>
<name>A0A9P4IWW4_9PEZI</name>
<evidence type="ECO:0000313" key="2">
    <source>
        <dbReference type="EMBL" id="KAF2150339.1"/>
    </source>
</evidence>
<feature type="compositionally biased region" description="Basic residues" evidence="1">
    <location>
        <begin position="146"/>
        <end position="159"/>
    </location>
</feature>
<dbReference type="EMBL" id="ML996089">
    <property type="protein sequence ID" value="KAF2150339.1"/>
    <property type="molecule type" value="Genomic_DNA"/>
</dbReference>
<keyword evidence="3" id="KW-1185">Reference proteome</keyword>
<evidence type="ECO:0000256" key="1">
    <source>
        <dbReference type="SAM" id="MobiDB-lite"/>
    </source>
</evidence>
<feature type="compositionally biased region" description="Polar residues" evidence="1">
    <location>
        <begin position="99"/>
        <end position="111"/>
    </location>
</feature>
<accession>A0A9P4IWW4</accession>
<organism evidence="2 3">
    <name type="scientific">Myriangium duriaei CBS 260.36</name>
    <dbReference type="NCBI Taxonomy" id="1168546"/>
    <lineage>
        <taxon>Eukaryota</taxon>
        <taxon>Fungi</taxon>
        <taxon>Dikarya</taxon>
        <taxon>Ascomycota</taxon>
        <taxon>Pezizomycotina</taxon>
        <taxon>Dothideomycetes</taxon>
        <taxon>Dothideomycetidae</taxon>
        <taxon>Myriangiales</taxon>
        <taxon>Myriangiaceae</taxon>
        <taxon>Myriangium</taxon>
    </lineage>
</organism>
<sequence>MGINTVQRVPSLVKGGFNKCKNLLYSKEKATMPSTGPSPSPIPFPGEIAPTNHMEDIEDMNRLIQVPEEDVESQRRISASVSICPTELDDSPYVGPSNRFDSSQQGANSSGCFLPRLHRKDGSSSPQTPISIKSVRRSRSPGYATHRYRRHSLFHHKNGQAKNEQAAQSRVQISRKSSILSSISSAIRAIIPGKRRDSGHGVPESPPQLPELDLSSPTNHDPTNDDEEVNEAPDCLWPLNADAQPPCCSHVQVGSDGERSSAPSVPRMHPLRYSRSRRNANEYGSRDRSWNTGREVGKLKQTAEADLWLAWEGMQRVREMRGEQDGEEGERGRRKTVG</sequence>
<feature type="region of interest" description="Disordered" evidence="1">
    <location>
        <begin position="248"/>
        <end position="297"/>
    </location>
</feature>
<reference evidence="2" key="1">
    <citation type="journal article" date="2020" name="Stud. Mycol.">
        <title>101 Dothideomycetes genomes: a test case for predicting lifestyles and emergence of pathogens.</title>
        <authorList>
            <person name="Haridas S."/>
            <person name="Albert R."/>
            <person name="Binder M."/>
            <person name="Bloem J."/>
            <person name="Labutti K."/>
            <person name="Salamov A."/>
            <person name="Andreopoulos B."/>
            <person name="Baker S."/>
            <person name="Barry K."/>
            <person name="Bills G."/>
            <person name="Bluhm B."/>
            <person name="Cannon C."/>
            <person name="Castanera R."/>
            <person name="Culley D."/>
            <person name="Daum C."/>
            <person name="Ezra D."/>
            <person name="Gonzalez J."/>
            <person name="Henrissat B."/>
            <person name="Kuo A."/>
            <person name="Liang C."/>
            <person name="Lipzen A."/>
            <person name="Lutzoni F."/>
            <person name="Magnuson J."/>
            <person name="Mondo S."/>
            <person name="Nolan M."/>
            <person name="Ohm R."/>
            <person name="Pangilinan J."/>
            <person name="Park H.-J."/>
            <person name="Ramirez L."/>
            <person name="Alfaro M."/>
            <person name="Sun H."/>
            <person name="Tritt A."/>
            <person name="Yoshinaga Y."/>
            <person name="Zwiers L.-H."/>
            <person name="Turgeon B."/>
            <person name="Goodwin S."/>
            <person name="Spatafora J."/>
            <person name="Crous P."/>
            <person name="Grigoriev I."/>
        </authorList>
    </citation>
    <scope>NUCLEOTIDE SEQUENCE</scope>
    <source>
        <strain evidence="2">CBS 260.36</strain>
    </source>
</reference>
<proteinExistence type="predicted"/>